<comment type="caution">
    <text evidence="1">The sequence shown here is derived from an EMBL/GenBank/DDBJ whole genome shotgun (WGS) entry which is preliminary data.</text>
</comment>
<sequence length="1029" mass="117482">MEQPTLLSLSSSFTCDWTYDVFLSFRGTDTRNNFTGNLYNSLQHQRGIQTFIDDEEIQKGEQIKATLLQAIKESRIFIAIISPNYASSTFCLTELVTILECCKSQGRLFLPVFYDVNPSQIRNITDTYAEAFAKHEVRFGDEKEKVQKWRDALHQAANMSGWHFKPGSESEYKFIEKIVEEVSIKINRIPLHVANKPVGLESRVLEVTSLLGLESDESVNMVGIYGIGGIGKSTTARAVHNLIADQFEGVCYLADIRERSTNHDLAQLQETLLSEILGEKDIKVGDVHKGISIIKRRLQRKKVLLILDNVNKEKQLQVLAGGHDWFGFGSKIIITTRDKHLLATHGIVKLYEVKQLEDEKALDLFSWHAFKNNFFDPGYVDIAKHAVSYCHGLPLALEVIGSQLFGKSLSVWKSSLDKYERVIRKDIHEILKVSYDDLEENEKGIFLDLACFFNSYEICYVKEILYLHGFHAEDGIQELTDKCLMKIDVNGRVRMHDLIQDMGREIVRQESTLEPGRRSRLWFSDDIVHVLEENKGTDTIEVIIACLRKGRKVKWCGNAFGKMKNLRILIIRNAQFSIGPQIFPNSLTVLDWSGYESSSLPSDFNAKNLIILNLPENRLRCFESLKVFEKLNFLDFEGCKFLTEIPSLSRLPNLGALCLDYCTSLIRIHDSVGFLDRLVLLSAQGCTQLESLVPSINLPSLETLDLRGSSCLVSFPEVVGVMENIKDLYLDQTALEQLPFTIGNMVGLQRLFLRGCQGMIRLPSYILPKFEIITSYGCRGFQSSEDKENVSPKVFANAICVYNDYGQSYLNLFARYITSNNIIEICSPRCESEFLAFDPSSGRMSWDKLICNKSSLRFWFRKKFPIIALSCNVEPEKHLDNMVLDFKLTVVINGTKHLTSSCRYIFYTQKTTDQMLCCDLQCKADGVFSENGWNHVEILCEMEHLMPCDSTRSVAYQYWTTKNILKGSFIYVYSDNEEDDYSLISNPDFPLSTEQKFQEDYFLQMKQVLIESGTRRDAVPDLVPRETKA</sequence>
<proteinExistence type="predicted"/>
<evidence type="ECO:0000313" key="1">
    <source>
        <dbReference type="EMBL" id="CAJ2638958.1"/>
    </source>
</evidence>
<protein>
    <submittedName>
        <fullName evidence="1">Uncharacterized protein</fullName>
    </submittedName>
</protein>
<dbReference type="Proteomes" id="UP001177021">
    <property type="component" value="Unassembled WGS sequence"/>
</dbReference>
<accession>A0ACB0J220</accession>
<reference evidence="1" key="1">
    <citation type="submission" date="2023-10" db="EMBL/GenBank/DDBJ databases">
        <authorList>
            <person name="Rodriguez Cubillos JULIANA M."/>
            <person name="De Vega J."/>
        </authorList>
    </citation>
    <scope>NUCLEOTIDE SEQUENCE</scope>
</reference>
<evidence type="ECO:0000313" key="2">
    <source>
        <dbReference type="Proteomes" id="UP001177021"/>
    </source>
</evidence>
<organism evidence="1 2">
    <name type="scientific">Trifolium pratense</name>
    <name type="common">Red clover</name>
    <dbReference type="NCBI Taxonomy" id="57577"/>
    <lineage>
        <taxon>Eukaryota</taxon>
        <taxon>Viridiplantae</taxon>
        <taxon>Streptophyta</taxon>
        <taxon>Embryophyta</taxon>
        <taxon>Tracheophyta</taxon>
        <taxon>Spermatophyta</taxon>
        <taxon>Magnoliopsida</taxon>
        <taxon>eudicotyledons</taxon>
        <taxon>Gunneridae</taxon>
        <taxon>Pentapetalae</taxon>
        <taxon>rosids</taxon>
        <taxon>fabids</taxon>
        <taxon>Fabales</taxon>
        <taxon>Fabaceae</taxon>
        <taxon>Papilionoideae</taxon>
        <taxon>50 kb inversion clade</taxon>
        <taxon>NPAAA clade</taxon>
        <taxon>Hologalegina</taxon>
        <taxon>IRL clade</taxon>
        <taxon>Trifolieae</taxon>
        <taxon>Trifolium</taxon>
    </lineage>
</organism>
<name>A0ACB0J220_TRIPR</name>
<dbReference type="EMBL" id="CASHSV030000024">
    <property type="protein sequence ID" value="CAJ2638958.1"/>
    <property type="molecule type" value="Genomic_DNA"/>
</dbReference>
<gene>
    <name evidence="1" type="ORF">MILVUS5_LOCUS9061</name>
</gene>
<keyword evidence="2" id="KW-1185">Reference proteome</keyword>